<dbReference type="PANTHER" id="PTHR45849">
    <property type="entry name" value="FACT COMPLEX SUBUNIT SSRP1"/>
    <property type="match status" value="1"/>
</dbReference>
<dbReference type="GO" id="GO:0042393">
    <property type="term" value="F:histone binding"/>
    <property type="evidence" value="ECO:0007669"/>
    <property type="project" value="TreeGrafter"/>
</dbReference>
<feature type="compositionally biased region" description="Acidic residues" evidence="12">
    <location>
        <begin position="402"/>
        <end position="411"/>
    </location>
</feature>
<evidence type="ECO:0000256" key="5">
    <source>
        <dbReference type="ARBA" id="ARBA00018462"/>
    </source>
</evidence>
<dbReference type="Gene3D" id="2.30.29.30">
    <property type="entry name" value="Pleckstrin-homology domain (PH domain)/Phosphotyrosine-binding domain (PTB)"/>
    <property type="match status" value="1"/>
</dbReference>
<dbReference type="GO" id="GO:0005634">
    <property type="term" value="C:nucleus"/>
    <property type="evidence" value="ECO:0007669"/>
    <property type="project" value="UniProtKB-SubCell"/>
</dbReference>
<reference evidence="15" key="1">
    <citation type="submission" date="2016-03" db="EMBL/GenBank/DDBJ databases">
        <authorList>
            <person name="Devillers Hugo."/>
        </authorList>
    </citation>
    <scope>NUCLEOTIDE SEQUENCE [LARGE SCALE GENOMIC DNA]</scope>
</reference>
<comment type="similarity">
    <text evidence="3">Belongs to the RTT106 family.</text>
</comment>
<protein>
    <recommendedName>
        <fullName evidence="4">Histone chaperone RTT106</fullName>
    </recommendedName>
    <alternativeName>
        <fullName evidence="5">Histone chaperone rtt106</fullName>
    </alternativeName>
</protein>
<dbReference type="InterPro" id="IPR050454">
    <property type="entry name" value="RTT106/SSRP1_HistChap/FACT"/>
</dbReference>
<dbReference type="AlphaFoldDB" id="A0A1G4KLJ9"/>
<evidence type="ECO:0000256" key="6">
    <source>
        <dbReference type="ARBA" id="ARBA00022454"/>
    </source>
</evidence>
<evidence type="ECO:0000256" key="1">
    <source>
        <dbReference type="ARBA" id="ARBA00004123"/>
    </source>
</evidence>
<accession>A0A1G4KLJ9</accession>
<name>A0A1G4KLJ9_9SACH</name>
<comment type="subcellular location">
    <subcellularLocation>
        <location evidence="2">Chromosome</location>
    </subcellularLocation>
    <subcellularLocation>
        <location evidence="1">Nucleus</location>
    </subcellularLocation>
</comment>
<feature type="compositionally biased region" description="Acidic residues" evidence="12">
    <location>
        <begin position="359"/>
        <end position="385"/>
    </location>
</feature>
<dbReference type="InterPro" id="IPR011993">
    <property type="entry name" value="PH-like_dom_sf"/>
</dbReference>
<feature type="region of interest" description="Disordered" evidence="12">
    <location>
        <begin position="318"/>
        <end position="455"/>
    </location>
</feature>
<dbReference type="SUPFAM" id="SSF50729">
    <property type="entry name" value="PH domain-like"/>
    <property type="match status" value="1"/>
</dbReference>
<keyword evidence="7" id="KW-0805">Transcription regulation</keyword>
<dbReference type="Gene3D" id="6.10.10.70">
    <property type="entry name" value="RTT106-like"/>
    <property type="match status" value="1"/>
</dbReference>
<evidence type="ECO:0000256" key="3">
    <source>
        <dbReference type="ARBA" id="ARBA00006159"/>
    </source>
</evidence>
<sequence length="455" mass="51326">MAALFLNSVPRELREKIEQVCFSNPLALDVFEELYQYTRDTIEVRKKTKSESVNSEVLEDSVIFQLKDVSVLTPFRKKLNLVISVSPVTGKPTLSLSKDMTPQLTISELNKGVKFATFLPFPEKANVVYLFICYNQGPEPNENEFVLVTMNKDVTLKQFVTSGLLTSEVNDFSYCIDYIRKQAILVGFRISDPFSVSTSGPKSFHVEAHRGTKEGTLYFLPDHVLFGFKKPILLFSSQEIESITYSSITRLTFNVTLITKNGDKFEFSMIDQNEFTLIDDYVKRKQVIDNSMSEENKAKTAHKDQNAAEHSSLLAEAAQQLKGEGQVSEIPLESDDEEADVDFEGDSNLSDGSDMVSNSEDDEDEMENEGSDEDEEEQDEGEDREDNGGSENAKKVQKNDPNVEDEDEDDQQYALPQGMENTFGANDFDELTHSIPLTMDNEDEEEDDDSGVEYD</sequence>
<evidence type="ECO:0000256" key="10">
    <source>
        <dbReference type="ARBA" id="ARBA00023186"/>
    </source>
</evidence>
<evidence type="ECO:0000256" key="11">
    <source>
        <dbReference type="ARBA" id="ARBA00023242"/>
    </source>
</evidence>
<evidence type="ECO:0000313" key="14">
    <source>
        <dbReference type="EMBL" id="SCV05297.1"/>
    </source>
</evidence>
<dbReference type="InterPro" id="IPR040770">
    <property type="entry name" value="Rtt106_PH"/>
</dbReference>
<evidence type="ECO:0000313" key="15">
    <source>
        <dbReference type="Proteomes" id="UP000189911"/>
    </source>
</evidence>
<dbReference type="PANTHER" id="PTHR45849:SF3">
    <property type="entry name" value="HISTONE CHAPERONE RTT106"/>
    <property type="match status" value="1"/>
</dbReference>
<keyword evidence="10" id="KW-0143">Chaperone</keyword>
<evidence type="ECO:0000256" key="2">
    <source>
        <dbReference type="ARBA" id="ARBA00004286"/>
    </source>
</evidence>
<dbReference type="EMBL" id="LT598447">
    <property type="protein sequence ID" value="SCV05297.1"/>
    <property type="molecule type" value="Genomic_DNA"/>
</dbReference>
<keyword evidence="9" id="KW-0804">Transcription</keyword>
<dbReference type="InterPro" id="IPR040993">
    <property type="entry name" value="Rtt106_N"/>
</dbReference>
<evidence type="ECO:0000256" key="4">
    <source>
        <dbReference type="ARBA" id="ARBA00017355"/>
    </source>
</evidence>
<dbReference type="OrthoDB" id="75754at2759"/>
<dbReference type="InterPro" id="IPR044891">
    <property type="entry name" value="Rtt106_N_sf"/>
</dbReference>
<feature type="compositionally biased region" description="Acidic residues" evidence="12">
    <location>
        <begin position="332"/>
        <end position="345"/>
    </location>
</feature>
<dbReference type="Proteomes" id="UP000189911">
    <property type="component" value="Chromosome H"/>
</dbReference>
<keyword evidence="8" id="KW-0238">DNA-binding</keyword>
<organism evidence="14 15">
    <name type="scientific">Lachancea nothofagi CBS 11611</name>
    <dbReference type="NCBI Taxonomy" id="1266666"/>
    <lineage>
        <taxon>Eukaryota</taxon>
        <taxon>Fungi</taxon>
        <taxon>Dikarya</taxon>
        <taxon>Ascomycota</taxon>
        <taxon>Saccharomycotina</taxon>
        <taxon>Saccharomycetes</taxon>
        <taxon>Saccharomycetales</taxon>
        <taxon>Saccharomycetaceae</taxon>
        <taxon>Lachancea</taxon>
    </lineage>
</organism>
<keyword evidence="11" id="KW-0539">Nucleus</keyword>
<feature type="compositionally biased region" description="Acidic residues" evidence="12">
    <location>
        <begin position="440"/>
        <end position="455"/>
    </location>
</feature>
<dbReference type="GO" id="GO:0003677">
    <property type="term" value="F:DNA binding"/>
    <property type="evidence" value="ECO:0007669"/>
    <property type="project" value="UniProtKB-KW"/>
</dbReference>
<dbReference type="Pfam" id="PF18215">
    <property type="entry name" value="Rtt106_N"/>
    <property type="match status" value="1"/>
</dbReference>
<proteinExistence type="inferred from homology"/>
<keyword evidence="6" id="KW-0158">Chromosome</keyword>
<dbReference type="Pfam" id="PF18469">
    <property type="entry name" value="PH_18"/>
    <property type="match status" value="1"/>
</dbReference>
<dbReference type="GO" id="GO:0005694">
    <property type="term" value="C:chromosome"/>
    <property type="evidence" value="ECO:0007669"/>
    <property type="project" value="UniProtKB-SubCell"/>
</dbReference>
<gene>
    <name evidence="14" type="ORF">LANO_0H04390G</name>
</gene>
<dbReference type="Gene3D" id="2.30.29.120">
    <property type="match status" value="1"/>
</dbReference>
<evidence type="ECO:0000256" key="9">
    <source>
        <dbReference type="ARBA" id="ARBA00023163"/>
    </source>
</evidence>
<feature type="domain" description="Histone chaperone RTT106/FACT complex subunit SPT16-like middle" evidence="13">
    <location>
        <begin position="203"/>
        <end position="292"/>
    </location>
</feature>
<keyword evidence="15" id="KW-1185">Reference proteome</keyword>
<evidence type="ECO:0000256" key="7">
    <source>
        <dbReference type="ARBA" id="ARBA00023015"/>
    </source>
</evidence>
<evidence type="ECO:0000256" key="12">
    <source>
        <dbReference type="SAM" id="MobiDB-lite"/>
    </source>
</evidence>
<evidence type="ECO:0000259" key="13">
    <source>
        <dbReference type="SMART" id="SM01287"/>
    </source>
</evidence>
<dbReference type="InterPro" id="IPR013719">
    <property type="entry name" value="RTT106/SPT16-like_middle_dom"/>
</dbReference>
<evidence type="ECO:0000256" key="8">
    <source>
        <dbReference type="ARBA" id="ARBA00023125"/>
    </source>
</evidence>
<dbReference type="SMART" id="SM01287">
    <property type="entry name" value="Rtt106"/>
    <property type="match status" value="1"/>
</dbReference>
<dbReference type="GO" id="GO:0031491">
    <property type="term" value="F:nucleosome binding"/>
    <property type="evidence" value="ECO:0007669"/>
    <property type="project" value="TreeGrafter"/>
</dbReference>
<dbReference type="Pfam" id="PF08512">
    <property type="entry name" value="Rttp106-like_middle"/>
    <property type="match status" value="1"/>
</dbReference>